<dbReference type="Proteomes" id="UP001474181">
    <property type="component" value="Unassembled WGS sequence"/>
</dbReference>
<dbReference type="Gene3D" id="3.30.70.250">
    <property type="entry name" value="Malonyl-CoA ACP transacylase, ACP-binding"/>
    <property type="match status" value="1"/>
</dbReference>
<comment type="caution">
    <text evidence="6">The sequence shown here is derived from an EMBL/GenBank/DDBJ whole genome shotgun (WGS) entry which is preliminary data.</text>
</comment>
<keyword evidence="2 4" id="KW-0012">Acyltransferase</keyword>
<evidence type="ECO:0000256" key="3">
    <source>
        <dbReference type="ARBA" id="ARBA00048462"/>
    </source>
</evidence>
<dbReference type="Gene3D" id="3.40.366.10">
    <property type="entry name" value="Malonyl-Coenzyme A Acyl Carrier Protein, domain 2"/>
    <property type="match status" value="1"/>
</dbReference>
<evidence type="ECO:0000259" key="5">
    <source>
        <dbReference type="SMART" id="SM00827"/>
    </source>
</evidence>
<dbReference type="InterPro" id="IPR001227">
    <property type="entry name" value="Ac_transferase_dom_sf"/>
</dbReference>
<evidence type="ECO:0000313" key="7">
    <source>
        <dbReference type="Proteomes" id="UP001474181"/>
    </source>
</evidence>
<organism evidence="6 7">
    <name type="scientific">Streptomyces hyaluromycini</name>
    <dbReference type="NCBI Taxonomy" id="1377993"/>
    <lineage>
        <taxon>Bacteria</taxon>
        <taxon>Bacillati</taxon>
        <taxon>Actinomycetota</taxon>
        <taxon>Actinomycetes</taxon>
        <taxon>Kitasatosporales</taxon>
        <taxon>Streptomycetaceae</taxon>
        <taxon>Streptomyces</taxon>
    </lineage>
</organism>
<dbReference type="RefSeq" id="WP_350785094.1">
    <property type="nucleotide sequence ID" value="NZ_JBEPEK010000260.1"/>
</dbReference>
<comment type="similarity">
    <text evidence="4">Belongs to the fabD family.</text>
</comment>
<evidence type="ECO:0000256" key="1">
    <source>
        <dbReference type="ARBA" id="ARBA00022679"/>
    </source>
</evidence>
<dbReference type="PANTHER" id="PTHR42681">
    <property type="entry name" value="MALONYL-COA-ACYL CARRIER PROTEIN TRANSACYLASE, MITOCHONDRIAL"/>
    <property type="match status" value="1"/>
</dbReference>
<dbReference type="InterPro" id="IPR016036">
    <property type="entry name" value="Malonyl_transacylase_ACP-bd"/>
</dbReference>
<gene>
    <name evidence="6" type="ORF">ABT404_29835</name>
</gene>
<dbReference type="SUPFAM" id="SSF52151">
    <property type="entry name" value="FabD/lysophospholipase-like"/>
    <property type="match status" value="1"/>
</dbReference>
<dbReference type="PIRSF" id="PIRSF000446">
    <property type="entry name" value="Mct"/>
    <property type="match status" value="1"/>
</dbReference>
<evidence type="ECO:0000256" key="4">
    <source>
        <dbReference type="PIRNR" id="PIRNR000446"/>
    </source>
</evidence>
<dbReference type="InterPro" id="IPR016035">
    <property type="entry name" value="Acyl_Trfase/lysoPLipase"/>
</dbReference>
<keyword evidence="1 4" id="KW-0808">Transferase</keyword>
<keyword evidence="7" id="KW-1185">Reference proteome</keyword>
<sequence>MTVALLFPGQGTQHIGMGRDLFAAFPDLTELAEDILGYSLRRLCLEDPDGVLGHTRFTQPAVYTVNALAHRRRALDGGAAADVLLGHSLGEYNALEAAGVLDFGTGLRLVVERARLMDATPGGMVAVSGIDSGAIEETLRLLGPPGLHIAALNAPHQVVLAGPEEALRQAVPGLREAGARAVTPLKVSGPFHTPHLTEAAEEFAATLMAVPRWHTPSVPVIANHTALPHAVPRIVTDLTRQIDHPVLWAPSVERVLDRDPDTTFIEIRGGTTLLSLVRQTRRRLRQGRLAARP</sequence>
<dbReference type="SUPFAM" id="SSF55048">
    <property type="entry name" value="Probable ACP-binding domain of malonyl-CoA ACP transacylase"/>
    <property type="match status" value="1"/>
</dbReference>
<reference evidence="6 7" key="1">
    <citation type="submission" date="2024-06" db="EMBL/GenBank/DDBJ databases">
        <title>The Natural Products Discovery Center: Release of the First 8490 Sequenced Strains for Exploring Actinobacteria Biosynthetic Diversity.</title>
        <authorList>
            <person name="Kalkreuter E."/>
            <person name="Kautsar S.A."/>
            <person name="Yang D."/>
            <person name="Bader C.D."/>
            <person name="Teijaro C.N."/>
            <person name="Fluegel L."/>
            <person name="Davis C.M."/>
            <person name="Simpson J.R."/>
            <person name="Lauterbach L."/>
            <person name="Steele A.D."/>
            <person name="Gui C."/>
            <person name="Meng S."/>
            <person name="Li G."/>
            <person name="Viehrig K."/>
            <person name="Ye F."/>
            <person name="Su P."/>
            <person name="Kiefer A.F."/>
            <person name="Nichols A."/>
            <person name="Cepeda A.J."/>
            <person name="Yan W."/>
            <person name="Fan B."/>
            <person name="Jiang Y."/>
            <person name="Adhikari A."/>
            <person name="Zheng C.-J."/>
            <person name="Schuster L."/>
            <person name="Cowan T.M."/>
            <person name="Smanski M.J."/>
            <person name="Chevrette M.G."/>
            <person name="De Carvalho L.P.S."/>
            <person name="Shen B."/>
        </authorList>
    </citation>
    <scope>NUCLEOTIDE SEQUENCE [LARGE SCALE GENOMIC DNA]</scope>
    <source>
        <strain evidence="6 7">NPDC000234</strain>
    </source>
</reference>
<comment type="catalytic activity">
    <reaction evidence="3 4">
        <text>holo-[ACP] + malonyl-CoA = malonyl-[ACP] + CoA</text>
        <dbReference type="Rhea" id="RHEA:41792"/>
        <dbReference type="Rhea" id="RHEA-COMP:9623"/>
        <dbReference type="Rhea" id="RHEA-COMP:9685"/>
        <dbReference type="ChEBI" id="CHEBI:57287"/>
        <dbReference type="ChEBI" id="CHEBI:57384"/>
        <dbReference type="ChEBI" id="CHEBI:64479"/>
        <dbReference type="ChEBI" id="CHEBI:78449"/>
        <dbReference type="EC" id="2.3.1.39"/>
    </reaction>
</comment>
<dbReference type="PANTHER" id="PTHR42681:SF1">
    <property type="entry name" value="MALONYL-COA-ACYL CARRIER PROTEIN TRANSACYLASE, MITOCHONDRIAL"/>
    <property type="match status" value="1"/>
</dbReference>
<dbReference type="SMART" id="SM00827">
    <property type="entry name" value="PKS_AT"/>
    <property type="match status" value="1"/>
</dbReference>
<dbReference type="InterPro" id="IPR050858">
    <property type="entry name" value="Mal-CoA-ACP_Trans/PKS_FabD"/>
</dbReference>
<proteinExistence type="inferred from homology"/>
<dbReference type="InterPro" id="IPR014043">
    <property type="entry name" value="Acyl_transferase_dom"/>
</dbReference>
<dbReference type="GO" id="GO:0016746">
    <property type="term" value="F:acyltransferase activity"/>
    <property type="evidence" value="ECO:0007669"/>
    <property type="project" value="UniProtKB-KW"/>
</dbReference>
<dbReference type="EMBL" id="JBEPEK010000260">
    <property type="protein sequence ID" value="MER7183623.1"/>
    <property type="molecule type" value="Genomic_DNA"/>
</dbReference>
<dbReference type="InterPro" id="IPR024925">
    <property type="entry name" value="Malonyl_CoA-ACP_transAc"/>
</dbReference>
<accession>A0ABV1X3P9</accession>
<evidence type="ECO:0000313" key="6">
    <source>
        <dbReference type="EMBL" id="MER7183623.1"/>
    </source>
</evidence>
<protein>
    <recommendedName>
        <fullName evidence="4">Malonyl CoA-acyl carrier protein transacylase</fullName>
        <ecNumber evidence="4">2.3.1.39</ecNumber>
    </recommendedName>
</protein>
<dbReference type="Pfam" id="PF00698">
    <property type="entry name" value="Acyl_transf_1"/>
    <property type="match status" value="1"/>
</dbReference>
<evidence type="ECO:0000256" key="2">
    <source>
        <dbReference type="ARBA" id="ARBA00023315"/>
    </source>
</evidence>
<feature type="domain" description="Malonyl-CoA:ACP transacylase (MAT)" evidence="5">
    <location>
        <begin position="6"/>
        <end position="288"/>
    </location>
</feature>
<dbReference type="EC" id="2.3.1.39" evidence="4"/>
<name>A0ABV1X3P9_9ACTN</name>